<name>A0ABP9MCF4_9BURK</name>
<dbReference type="Gene3D" id="3.20.20.140">
    <property type="entry name" value="Metal-dependent hydrolases"/>
    <property type="match status" value="1"/>
</dbReference>
<dbReference type="InterPro" id="IPR015991">
    <property type="entry name" value="TatD/YcfH-like"/>
</dbReference>
<keyword evidence="5" id="KW-1185">Reference proteome</keyword>
<dbReference type="InterPro" id="IPR018228">
    <property type="entry name" value="DNase_TatD-rel_CS"/>
</dbReference>
<protein>
    <submittedName>
        <fullName evidence="4">TatD family hydrolase</fullName>
    </submittedName>
</protein>
<proteinExistence type="inferred from homology"/>
<accession>A0ABP9MCF4</accession>
<dbReference type="Proteomes" id="UP001500227">
    <property type="component" value="Unassembled WGS sequence"/>
</dbReference>
<dbReference type="SUPFAM" id="SSF51556">
    <property type="entry name" value="Metallo-dependent hydrolases"/>
    <property type="match status" value="1"/>
</dbReference>
<comment type="caution">
    <text evidence="4">The sequence shown here is derived from an EMBL/GenBank/DDBJ whole genome shotgun (WGS) entry which is preliminary data.</text>
</comment>
<dbReference type="PANTHER" id="PTHR46124">
    <property type="entry name" value="D-AMINOACYL-TRNA DEACYLASE"/>
    <property type="match status" value="1"/>
</dbReference>
<dbReference type="PROSITE" id="PS01091">
    <property type="entry name" value="TATD_3"/>
    <property type="match status" value="1"/>
</dbReference>
<organism evidence="4 5">
    <name type="scientific">Paenalcaligenes hermetiae</name>
    <dbReference type="NCBI Taxonomy" id="1157987"/>
    <lineage>
        <taxon>Bacteria</taxon>
        <taxon>Pseudomonadati</taxon>
        <taxon>Pseudomonadota</taxon>
        <taxon>Betaproteobacteria</taxon>
        <taxon>Burkholderiales</taxon>
        <taxon>Alcaligenaceae</taxon>
        <taxon>Paenalcaligenes</taxon>
    </lineage>
</organism>
<dbReference type="PIRSF" id="PIRSF005902">
    <property type="entry name" value="DNase_TatD"/>
    <property type="match status" value="1"/>
</dbReference>
<keyword evidence="2" id="KW-0479">Metal-binding</keyword>
<dbReference type="EMBL" id="BAABKD010000011">
    <property type="protein sequence ID" value="GAA5092485.1"/>
    <property type="molecule type" value="Genomic_DNA"/>
</dbReference>
<keyword evidence="3 4" id="KW-0378">Hydrolase</keyword>
<dbReference type="Pfam" id="PF01026">
    <property type="entry name" value="TatD_DNase"/>
    <property type="match status" value="1"/>
</dbReference>
<sequence length="256" mass="28750">MYIDSHCHVDFPDLAQDMASLRQAMQHNQVTRALVVSVCLEDWPRLMQVVEAYPEFYASVGVHPGYDQVPEPTYAELFERAQHEKVIAIGETGLDYYRLQEPLDWQRERFALHLAVSKDTGLPVIVHTRQAIADTLAILREGEVEQSGGVMHCFSEDWTAAKKALDLGLYISLSGIVTFKSAKQVHEVAQKVPLDRLLIETDSPYLAPVPHRGKMNHPALVVHVAECIAQLRGVPAAQIADQTTHNFYQLFTKAQP</sequence>
<dbReference type="InterPro" id="IPR001130">
    <property type="entry name" value="TatD-like"/>
</dbReference>
<comment type="similarity">
    <text evidence="1">Belongs to the metallo-dependent hydrolases superfamily. TatD-type hydrolase family.</text>
</comment>
<evidence type="ECO:0000256" key="1">
    <source>
        <dbReference type="ARBA" id="ARBA00009275"/>
    </source>
</evidence>
<reference evidence="5" key="1">
    <citation type="journal article" date="2019" name="Int. J. Syst. Evol. Microbiol.">
        <title>The Global Catalogue of Microorganisms (GCM) 10K type strain sequencing project: providing services to taxonomists for standard genome sequencing and annotation.</title>
        <authorList>
            <consortium name="The Broad Institute Genomics Platform"/>
            <consortium name="The Broad Institute Genome Sequencing Center for Infectious Disease"/>
            <person name="Wu L."/>
            <person name="Ma J."/>
        </authorList>
    </citation>
    <scope>NUCLEOTIDE SEQUENCE [LARGE SCALE GENOMIC DNA]</scope>
    <source>
        <strain evidence="5">JCM 18423</strain>
    </source>
</reference>
<dbReference type="InterPro" id="IPR032466">
    <property type="entry name" value="Metal_Hydrolase"/>
</dbReference>
<evidence type="ECO:0000313" key="5">
    <source>
        <dbReference type="Proteomes" id="UP001500227"/>
    </source>
</evidence>
<dbReference type="PANTHER" id="PTHR46124:SF2">
    <property type="entry name" value="D-AMINOACYL-TRNA DEACYLASE"/>
    <property type="match status" value="1"/>
</dbReference>
<dbReference type="RefSeq" id="WP_260648723.1">
    <property type="nucleotide sequence ID" value="NZ_BAABKD010000011.1"/>
</dbReference>
<dbReference type="GO" id="GO:0016787">
    <property type="term" value="F:hydrolase activity"/>
    <property type="evidence" value="ECO:0007669"/>
    <property type="project" value="UniProtKB-KW"/>
</dbReference>
<evidence type="ECO:0000256" key="2">
    <source>
        <dbReference type="ARBA" id="ARBA00022723"/>
    </source>
</evidence>
<evidence type="ECO:0000313" key="4">
    <source>
        <dbReference type="EMBL" id="GAA5092485.1"/>
    </source>
</evidence>
<evidence type="ECO:0000256" key="3">
    <source>
        <dbReference type="ARBA" id="ARBA00022801"/>
    </source>
</evidence>
<dbReference type="CDD" id="cd01310">
    <property type="entry name" value="TatD_DNAse"/>
    <property type="match status" value="1"/>
</dbReference>
<gene>
    <name evidence="4" type="ORF">GCM10023337_19840</name>
</gene>
<dbReference type="PROSITE" id="PS01137">
    <property type="entry name" value="TATD_1"/>
    <property type="match status" value="1"/>
</dbReference>
<dbReference type="NCBIfam" id="TIGR00010">
    <property type="entry name" value="YchF/TatD family DNA exonuclease"/>
    <property type="match status" value="1"/>
</dbReference>